<dbReference type="Gene3D" id="2.60.120.260">
    <property type="entry name" value="Galactose-binding domain-like"/>
    <property type="match status" value="1"/>
</dbReference>
<dbReference type="SUPFAM" id="SSF48208">
    <property type="entry name" value="Six-hairpin glycosidases"/>
    <property type="match status" value="1"/>
</dbReference>
<dbReference type="STRING" id="500610.SAMN02799615_03581"/>
<feature type="signal peptide" evidence="1">
    <location>
        <begin position="1"/>
        <end position="19"/>
    </location>
</feature>
<dbReference type="Gene3D" id="1.50.10.10">
    <property type="match status" value="1"/>
</dbReference>
<proteinExistence type="predicted"/>
<dbReference type="InterPro" id="IPR008979">
    <property type="entry name" value="Galactose-bd-like_sf"/>
</dbReference>
<keyword evidence="4" id="KW-1185">Reference proteome</keyword>
<dbReference type="GO" id="GO:0005975">
    <property type="term" value="P:carbohydrate metabolic process"/>
    <property type="evidence" value="ECO:0007669"/>
    <property type="project" value="InterPro"/>
</dbReference>
<name>A0A1I2ITB7_9GAMM</name>
<evidence type="ECO:0000313" key="4">
    <source>
        <dbReference type="Proteomes" id="UP000199477"/>
    </source>
</evidence>
<dbReference type="SUPFAM" id="SSF49785">
    <property type="entry name" value="Galactose-binding domain-like"/>
    <property type="match status" value="2"/>
</dbReference>
<gene>
    <name evidence="3" type="ORF">SAMN02799615_03581</name>
</gene>
<sequence length="1050" mass="115753">MKARAALLLVALLAPMVHAADEARVLDDFSQPSAWKADGTDDIRAQLQLADGSTGKAICLDFDFNGVSGAATLKRALPMDWPDNFALSFDVRGSMPPNDLQVKLADASGDNVWWYRREAFQPGADWQTVEFRRSQVEFAWGPTKDRTLHRTAALEFTVSAGQGGHGQLCLGNLRLRPLPPAPAVLPTPQARASSTLAGYAVQDMLEGKGDWRSDPSASGEQNIVLDLGLSREFGGLLLHWLPGGQASHYELQLSDDNAHWRAATQVTGGNGGDDALFLPQAQARYVRLRLLAGPGKTYGLSRLEVKDRAWGASPNVFFQEQAKRAPRGMYPRGFSGEQSYWTLVGADGGARDSALISEDGAVEVGKGGWSLEPMLFAGRNVIDWATVRSSQSLLDGYLPIPSVRWTADSLTLDTTAFVAGEAGQSRLVLRYTLVNRTAQPQRVTLALLARPFQVNPPTQFLNTPGGIHRIHDLAWDGKVLTVNGEARVVPLQSADSFVASSHEAGPLPERLAQGERPEVASLHDGAGFLQGALLYAIDLPAHGSRTLGLVVPSHGDDLQAPRTAETWLRQELERTASAWREKLNRVTLQLPASQHAIVDTARSALAQMLMSRDGPALQPGTRSYARSWVRDGAMMTEGLVRSGHAEVAAAFVRWYAPHQFSNGKVPCCVDARGSDPVPENDSHGELIFAIAELWRYTHDRTVPERYWPTVQRAIAYMDRLRESERGATNQAAERRALYGLMPASISHEGYSAKPMHSYWDDFWALQGYDDAVLLAKARGDDAEALRIAQSRDAFRGDLKASIDLSVRKHRIDYLPGAAELGDFDATSTTIALSPGDGQTWLPPALLEATFERYWQGFVDRRDGKRAWEDYTPYELRTIASFVRLGWRDRIGQLLTFFFADRRPAAWNQWAEVVGRDARKPRFVGDMPHAWIASDYLRSAYDLFAYERPRDRALVLAAGIPTEWLKGEGIGIQRLRTPYGQLSYNLRERDGTLELRVEKGLELPPGGLVLPWPYARKPTGKVVINGEAAVWRNGELVIRSLPAAARISTPE</sequence>
<dbReference type="AlphaFoldDB" id="A0A1I2ITB7"/>
<dbReference type="Gene3D" id="2.60.120.430">
    <property type="entry name" value="Galactose-binding lectin"/>
    <property type="match status" value="1"/>
</dbReference>
<dbReference type="Pfam" id="PF00754">
    <property type="entry name" value="F5_F8_type_C"/>
    <property type="match status" value="1"/>
</dbReference>
<evidence type="ECO:0000313" key="3">
    <source>
        <dbReference type="EMBL" id="SFF44287.1"/>
    </source>
</evidence>
<dbReference type="PROSITE" id="PS50022">
    <property type="entry name" value="FA58C_3"/>
    <property type="match status" value="1"/>
</dbReference>
<feature type="chain" id="PRO_5011492705" evidence="1">
    <location>
        <begin position="20"/>
        <end position="1050"/>
    </location>
</feature>
<dbReference type="EMBL" id="FONH01000018">
    <property type="protein sequence ID" value="SFF44287.1"/>
    <property type="molecule type" value="Genomic_DNA"/>
</dbReference>
<protein>
    <submittedName>
        <fullName evidence="3">F5/8 type C domain-containing protein</fullName>
    </submittedName>
</protein>
<organism evidence="3 4">
    <name type="scientific">Dyella marensis</name>
    <dbReference type="NCBI Taxonomy" id="500610"/>
    <lineage>
        <taxon>Bacteria</taxon>
        <taxon>Pseudomonadati</taxon>
        <taxon>Pseudomonadota</taxon>
        <taxon>Gammaproteobacteria</taxon>
        <taxon>Lysobacterales</taxon>
        <taxon>Rhodanobacteraceae</taxon>
        <taxon>Dyella</taxon>
    </lineage>
</organism>
<evidence type="ECO:0000259" key="2">
    <source>
        <dbReference type="PROSITE" id="PS50022"/>
    </source>
</evidence>
<feature type="domain" description="F5/8 type C" evidence="2">
    <location>
        <begin position="169"/>
        <end position="308"/>
    </location>
</feature>
<keyword evidence="1" id="KW-0732">Signal</keyword>
<dbReference type="InterPro" id="IPR012341">
    <property type="entry name" value="6hp_glycosidase-like_sf"/>
</dbReference>
<reference evidence="4" key="1">
    <citation type="submission" date="2016-10" db="EMBL/GenBank/DDBJ databases">
        <authorList>
            <person name="Varghese N."/>
            <person name="Submissions S."/>
        </authorList>
    </citation>
    <scope>NUCLEOTIDE SEQUENCE [LARGE SCALE GENOMIC DNA]</scope>
    <source>
        <strain evidence="4">UNC178MFTsu3.1</strain>
    </source>
</reference>
<dbReference type="RefSeq" id="WP_231504169.1">
    <property type="nucleotide sequence ID" value="NZ_FONH01000018.1"/>
</dbReference>
<accession>A0A1I2ITB7</accession>
<dbReference type="InterPro" id="IPR008928">
    <property type="entry name" value="6-hairpin_glycosidase_sf"/>
</dbReference>
<dbReference type="Proteomes" id="UP000199477">
    <property type="component" value="Unassembled WGS sequence"/>
</dbReference>
<evidence type="ECO:0000256" key="1">
    <source>
        <dbReference type="SAM" id="SignalP"/>
    </source>
</evidence>
<dbReference type="InterPro" id="IPR000421">
    <property type="entry name" value="FA58C"/>
</dbReference>